<evidence type="ECO:0000256" key="2">
    <source>
        <dbReference type="ARBA" id="ARBA00007925"/>
    </source>
</evidence>
<feature type="region of interest" description="Disordered" evidence="5">
    <location>
        <begin position="148"/>
        <end position="226"/>
    </location>
</feature>
<keyword evidence="4" id="KW-0539">Nucleus</keyword>
<comment type="similarity">
    <text evidence="2">Belongs to the MCMBP family.</text>
</comment>
<evidence type="ECO:0000256" key="1">
    <source>
        <dbReference type="ARBA" id="ARBA00004123"/>
    </source>
</evidence>
<evidence type="ECO:0000313" key="7">
    <source>
        <dbReference type="RefSeq" id="XP_005093986.1"/>
    </source>
</evidence>
<keyword evidence="6" id="KW-1185">Reference proteome</keyword>
<sequence length="634" mass="71411">MPGIEDWKTKPLSVINSIYEENSGESYADFIKKVQEYFTQRLDQLSLLSIPSLNTVSLDELRSNTVVKYRCMVQDVFDPQFCLGKYKIVNSKTQKSRVECGAFRDFPDLQPDESVDFESPENITVDRQGFYCVPIPGEAEWVKEGYKSKDVERKKPSSSQESRPSKRDREAEGDPELSEKTCKRVENVSPPNVEDKQQETSDMDVTPPPCSSVAGASQQPTMAKGVPMNFPLPEEKGFPCIVRVYSNDVELKATDFVEIVGVLSIDPQLAAIYDDDAADDAMDQEELQAHEPPPSLVPRLHALVIRPLQHNNPQLPALSGSETYKQAVSQLMQDAGSLRLELLSVLEHALLCDRLAAEYLLCHLVSKVYARADVLPLGKLCVNLSRCPVTQRYTKFLNHLISQLAPQAVLLEMSIESTNNWTLIPKKDYKVNRITAGMLQLAPGTCLVLDETALQQGQLNHTGVMNVKALADVINWQKVDYDFEFHPIPVYTDVNVLILSEGESLLPKDILLPVAINNEILDFPDHFAKLDGRLSPENLNKLRSYITACRLIDYSVSEETQKVIQDDFVDTRQRNPKDMTIEDFQRLLGLVRLLTLTYGLSSPTVELWNKVRSMEEERKIRLAQQPRAAAQGNQ</sequence>
<dbReference type="InterPro" id="IPR019140">
    <property type="entry name" value="MCM_complex-bd"/>
</dbReference>
<protein>
    <recommendedName>
        <fullName evidence="3">Mini-chromosome maintenance complex-binding protein</fullName>
    </recommendedName>
</protein>
<dbReference type="GeneID" id="101850317"/>
<dbReference type="PANTHER" id="PTHR13489">
    <property type="entry name" value="MINI-CHROMOSOME MAINTENANCE COMPLEX-BINDING PROTEIN"/>
    <property type="match status" value="1"/>
</dbReference>
<evidence type="ECO:0000256" key="4">
    <source>
        <dbReference type="ARBA" id="ARBA00023242"/>
    </source>
</evidence>
<proteinExistence type="inferred from homology"/>
<evidence type="ECO:0000256" key="5">
    <source>
        <dbReference type="SAM" id="MobiDB-lite"/>
    </source>
</evidence>
<gene>
    <name evidence="7" type="primary">LOC101850317</name>
</gene>
<feature type="compositionally biased region" description="Basic and acidic residues" evidence="5">
    <location>
        <begin position="163"/>
        <end position="186"/>
    </location>
</feature>
<reference evidence="7" key="1">
    <citation type="submission" date="2025-08" db="UniProtKB">
        <authorList>
            <consortium name="RefSeq"/>
        </authorList>
    </citation>
    <scope>IDENTIFICATION</scope>
</reference>
<accession>A0ABM0JHU5</accession>
<name>A0ABM0JHU5_APLCA</name>
<evidence type="ECO:0000313" key="6">
    <source>
        <dbReference type="Proteomes" id="UP000694888"/>
    </source>
</evidence>
<dbReference type="RefSeq" id="XP_005093986.1">
    <property type="nucleotide sequence ID" value="XM_005093929.3"/>
</dbReference>
<dbReference type="Pfam" id="PF09739">
    <property type="entry name" value="MCM_bind"/>
    <property type="match status" value="1"/>
</dbReference>
<organism evidence="6 7">
    <name type="scientific">Aplysia californica</name>
    <name type="common">California sea hare</name>
    <dbReference type="NCBI Taxonomy" id="6500"/>
    <lineage>
        <taxon>Eukaryota</taxon>
        <taxon>Metazoa</taxon>
        <taxon>Spiralia</taxon>
        <taxon>Lophotrochozoa</taxon>
        <taxon>Mollusca</taxon>
        <taxon>Gastropoda</taxon>
        <taxon>Heterobranchia</taxon>
        <taxon>Euthyneura</taxon>
        <taxon>Tectipleura</taxon>
        <taxon>Aplysiida</taxon>
        <taxon>Aplysioidea</taxon>
        <taxon>Aplysiidae</taxon>
        <taxon>Aplysia</taxon>
    </lineage>
</organism>
<comment type="subcellular location">
    <subcellularLocation>
        <location evidence="1">Nucleus</location>
    </subcellularLocation>
</comment>
<dbReference type="PANTHER" id="PTHR13489:SF0">
    <property type="entry name" value="MINI-CHROMOSOME MAINTENANCE COMPLEX-BINDING PROTEIN"/>
    <property type="match status" value="1"/>
</dbReference>
<dbReference type="Proteomes" id="UP000694888">
    <property type="component" value="Unplaced"/>
</dbReference>
<evidence type="ECO:0000256" key="3">
    <source>
        <dbReference type="ARBA" id="ARBA00015405"/>
    </source>
</evidence>